<dbReference type="Proteomes" id="UP000091956">
    <property type="component" value="Unassembled WGS sequence"/>
</dbReference>
<reference evidence="2 3" key="1">
    <citation type="submission" date="2016-03" db="EMBL/GenBank/DDBJ databases">
        <title>Comparative genomics of Pseudogymnoascus destructans, the fungus causing white-nose syndrome of bats.</title>
        <authorList>
            <person name="Palmer J.M."/>
            <person name="Drees K.P."/>
            <person name="Foster J.T."/>
            <person name="Lindner D.L."/>
        </authorList>
    </citation>
    <scope>NUCLEOTIDE SEQUENCE [LARGE SCALE GENOMIC DNA]</scope>
    <source>
        <strain evidence="2 3">UAMH 10579</strain>
    </source>
</reference>
<dbReference type="RefSeq" id="XP_059319564.1">
    <property type="nucleotide sequence ID" value="XM_059463879.1"/>
</dbReference>
<dbReference type="AlphaFoldDB" id="A0A1B8GH32"/>
<organism evidence="2 3">
    <name type="scientific">Pseudogymnoascus verrucosus</name>
    <dbReference type="NCBI Taxonomy" id="342668"/>
    <lineage>
        <taxon>Eukaryota</taxon>
        <taxon>Fungi</taxon>
        <taxon>Dikarya</taxon>
        <taxon>Ascomycota</taxon>
        <taxon>Pezizomycotina</taxon>
        <taxon>Leotiomycetes</taxon>
        <taxon>Thelebolales</taxon>
        <taxon>Thelebolaceae</taxon>
        <taxon>Pseudogymnoascus</taxon>
    </lineage>
</organism>
<feature type="compositionally biased region" description="Polar residues" evidence="1">
    <location>
        <begin position="328"/>
        <end position="344"/>
    </location>
</feature>
<dbReference type="EMBL" id="KV460238">
    <property type="protein sequence ID" value="OBT95135.2"/>
    <property type="molecule type" value="Genomic_DNA"/>
</dbReference>
<accession>A0A1B8GH32</accession>
<evidence type="ECO:0000313" key="2">
    <source>
        <dbReference type="EMBL" id="OBT95135.2"/>
    </source>
</evidence>
<dbReference type="GeneID" id="28840790"/>
<gene>
    <name evidence="2" type="ORF">VE01_07404</name>
</gene>
<feature type="region of interest" description="Disordered" evidence="1">
    <location>
        <begin position="315"/>
        <end position="344"/>
    </location>
</feature>
<proteinExistence type="predicted"/>
<reference evidence="3" key="2">
    <citation type="journal article" date="2018" name="Nat. Commun.">
        <title>Extreme sensitivity to ultraviolet light in the fungal pathogen causing white-nose syndrome of bats.</title>
        <authorList>
            <person name="Palmer J.M."/>
            <person name="Drees K.P."/>
            <person name="Foster J.T."/>
            <person name="Lindner D.L."/>
        </authorList>
    </citation>
    <scope>NUCLEOTIDE SEQUENCE [LARGE SCALE GENOMIC DNA]</scope>
    <source>
        <strain evidence="3">UAMH 10579</strain>
    </source>
</reference>
<keyword evidence="3" id="KW-1185">Reference proteome</keyword>
<feature type="compositionally biased region" description="Polar residues" evidence="1">
    <location>
        <begin position="162"/>
        <end position="175"/>
    </location>
</feature>
<feature type="compositionally biased region" description="Polar residues" evidence="1">
    <location>
        <begin position="183"/>
        <end position="199"/>
    </location>
</feature>
<evidence type="ECO:0000256" key="1">
    <source>
        <dbReference type="SAM" id="MobiDB-lite"/>
    </source>
</evidence>
<protein>
    <submittedName>
        <fullName evidence="2">Uncharacterized protein</fullName>
    </submittedName>
</protein>
<feature type="compositionally biased region" description="Basic residues" evidence="1">
    <location>
        <begin position="315"/>
        <end position="327"/>
    </location>
</feature>
<evidence type="ECO:0000313" key="3">
    <source>
        <dbReference type="Proteomes" id="UP000091956"/>
    </source>
</evidence>
<sequence length="665" mass="76156">MAFKAMNQQRSRKQRVDLQGPRVDSFLYDESGFQILAYLERSIMYSMPLAFFAPDVIFYYSEHLQRAISVAEIDSKLHLFWSHWHSVDDTPSEWRKIYQLGLKGLPKLDEEWKEWVRARAIVLKDAAEGAPRRLRSASALPRSLLNQGKHPSKSPAGDRSDSPVQNTGNYIGSPTQRKRMRIYTTSNSRKTPNSPTSERSLSKRKLQAYAQQHNDDVTEIKSELVSSNRSSPSVQLRSNIKQSRLSQMMSELDDLRDERARAVLILDTTRDENAQLMVELNNLRDQTAQLKKELDDLKDEKAEDTRYWERKYQKTKQRRNTLKRRNKNMQAEHSIGQNEASETNLKLRAENDSLQESLDSYKATSRFAGEGFVHDFREKNLRKVIEHIDLLLLKLNKVLQGQDGLFFAEKLSDVNGIDIIALFKRGFGLDLSANNSSGGTITLIEICATKLRSVVLCLVSAALCTWVFEAEVGALFQESGLVYSKLKSLLAAQDRKLTNCFEFAAHERCISDPYFHDIIIPRRARQLARRIIGCAMPLIELHRDLNEDCAAIADEWIEADQQLTEIFKQALYAKVRLLLSTDIYECALHVPGTPFDRNRMMSKIEGAVRDTKIEKDRVVDITIFPGLIRYTSKDEGFNYNRFLVNKSAPEGARAKVLIRAEVLTK</sequence>
<feature type="region of interest" description="Disordered" evidence="1">
    <location>
        <begin position="137"/>
        <end position="206"/>
    </location>
</feature>
<name>A0A1B8GH32_9PEZI</name>